<reference evidence="2" key="1">
    <citation type="submission" date="2016-10" db="EMBL/GenBank/DDBJ databases">
        <authorList>
            <person name="Varghese N."/>
            <person name="Submissions S."/>
        </authorList>
    </citation>
    <scope>NUCLEOTIDE SEQUENCE [LARGE SCALE GENOMIC DNA]</scope>
    <source>
        <strain evidence="2">DSM 24450</strain>
    </source>
</reference>
<keyword evidence="2" id="KW-1185">Reference proteome</keyword>
<gene>
    <name evidence="1" type="ORF">SAMN04488006_0354</name>
</gene>
<accession>A0A1I6NPR9</accession>
<proteinExistence type="predicted"/>
<sequence length="70" mass="8297">MARAMFEYTKAVLEKVSFNADLFKKELEKAVNRLLPYEIKELFYWLKDFTSNKPELYGCLALVENTKRSL</sequence>
<dbReference type="OrthoDB" id="840060at2"/>
<evidence type="ECO:0000313" key="2">
    <source>
        <dbReference type="Proteomes" id="UP000199312"/>
    </source>
</evidence>
<dbReference type="Proteomes" id="UP000199312">
    <property type="component" value="Unassembled WGS sequence"/>
</dbReference>
<evidence type="ECO:0000313" key="1">
    <source>
        <dbReference type="EMBL" id="SFS29954.1"/>
    </source>
</evidence>
<name>A0A1I6NPR9_9FLAO</name>
<dbReference type="RefSeq" id="WP_090221892.1">
    <property type="nucleotide sequence ID" value="NZ_FOZP01000001.1"/>
</dbReference>
<dbReference type="STRING" id="593133.SAMN04488006_0354"/>
<protein>
    <submittedName>
        <fullName evidence="1">Uncharacterized protein</fullName>
    </submittedName>
</protein>
<organism evidence="1 2">
    <name type="scientific">Lutibacter maritimus</name>
    <dbReference type="NCBI Taxonomy" id="593133"/>
    <lineage>
        <taxon>Bacteria</taxon>
        <taxon>Pseudomonadati</taxon>
        <taxon>Bacteroidota</taxon>
        <taxon>Flavobacteriia</taxon>
        <taxon>Flavobacteriales</taxon>
        <taxon>Flavobacteriaceae</taxon>
        <taxon>Lutibacter</taxon>
    </lineage>
</organism>
<dbReference type="AlphaFoldDB" id="A0A1I6NPR9"/>
<dbReference type="EMBL" id="FOZP01000001">
    <property type="protein sequence ID" value="SFS29954.1"/>
    <property type="molecule type" value="Genomic_DNA"/>
</dbReference>